<reference evidence="5 6" key="1">
    <citation type="submission" date="2023-12" db="EMBL/GenBank/DDBJ databases">
        <title>A high-quality genome assembly for Dillenia turbinata (Dilleniales).</title>
        <authorList>
            <person name="Chanderbali A."/>
        </authorList>
    </citation>
    <scope>NUCLEOTIDE SEQUENCE [LARGE SCALE GENOMIC DNA]</scope>
    <source>
        <strain evidence="5">LSX21</strain>
        <tissue evidence="5">Leaf</tissue>
    </source>
</reference>
<name>A0AAN8ZQI8_9MAGN</name>
<evidence type="ECO:0000256" key="2">
    <source>
        <dbReference type="ARBA" id="ARBA00011738"/>
    </source>
</evidence>
<evidence type="ECO:0000256" key="1">
    <source>
        <dbReference type="ARBA" id="ARBA00010746"/>
    </source>
</evidence>
<dbReference type="PANTHER" id="PTHR21495">
    <property type="entry name" value="NUCLEOPORIN-RELATED"/>
    <property type="match status" value="1"/>
</dbReference>
<protein>
    <recommendedName>
        <fullName evidence="4">Dirigent protein</fullName>
    </recommendedName>
</protein>
<keyword evidence="4" id="KW-0052">Apoplast</keyword>
<dbReference type="Gene3D" id="2.40.480.10">
    <property type="entry name" value="Allene oxide cyclase-like"/>
    <property type="match status" value="1"/>
</dbReference>
<dbReference type="GO" id="GO:0009699">
    <property type="term" value="P:phenylpropanoid biosynthetic process"/>
    <property type="evidence" value="ECO:0007669"/>
    <property type="project" value="UniProtKB-ARBA"/>
</dbReference>
<gene>
    <name evidence="5" type="ORF">RJ641_013970</name>
</gene>
<dbReference type="InterPro" id="IPR004265">
    <property type="entry name" value="Dirigent"/>
</dbReference>
<organism evidence="5 6">
    <name type="scientific">Dillenia turbinata</name>
    <dbReference type="NCBI Taxonomy" id="194707"/>
    <lineage>
        <taxon>Eukaryota</taxon>
        <taxon>Viridiplantae</taxon>
        <taxon>Streptophyta</taxon>
        <taxon>Embryophyta</taxon>
        <taxon>Tracheophyta</taxon>
        <taxon>Spermatophyta</taxon>
        <taxon>Magnoliopsida</taxon>
        <taxon>eudicotyledons</taxon>
        <taxon>Gunneridae</taxon>
        <taxon>Pentapetalae</taxon>
        <taxon>Dilleniales</taxon>
        <taxon>Dilleniaceae</taxon>
        <taxon>Dillenia</taxon>
    </lineage>
</organism>
<comment type="similarity">
    <text evidence="1 4">Belongs to the plant dirigent protein family.</text>
</comment>
<dbReference type="InterPro" id="IPR044859">
    <property type="entry name" value="Allene_oxi_cyc_Dirigent"/>
</dbReference>
<comment type="caution">
    <text evidence="5">The sequence shown here is derived from an EMBL/GenBank/DDBJ whole genome shotgun (WGS) entry which is preliminary data.</text>
</comment>
<dbReference type="GO" id="GO:0048046">
    <property type="term" value="C:apoplast"/>
    <property type="evidence" value="ECO:0007669"/>
    <property type="project" value="UniProtKB-SubCell"/>
</dbReference>
<comment type="function">
    <text evidence="4">Dirigent proteins impart stereoselectivity on the phenoxy radical-coupling reaction, yielding optically active lignans from two molecules of coniferyl alcohol in the biosynthesis of lignans, flavonolignans, and alkaloids and thus plays a central role in plant secondary metabolism.</text>
</comment>
<dbReference type="Pfam" id="PF03018">
    <property type="entry name" value="Dirigent"/>
    <property type="match status" value="1"/>
</dbReference>
<evidence type="ECO:0000256" key="3">
    <source>
        <dbReference type="ARBA" id="ARBA00022525"/>
    </source>
</evidence>
<dbReference type="EMBL" id="JBAMMX010000002">
    <property type="protein sequence ID" value="KAK6946426.1"/>
    <property type="molecule type" value="Genomic_DNA"/>
</dbReference>
<comment type="subcellular location">
    <subcellularLocation>
        <location evidence="4">Secreted</location>
        <location evidence="4">Extracellular space</location>
        <location evidence="4">Apoplast</location>
    </subcellularLocation>
</comment>
<evidence type="ECO:0000313" key="5">
    <source>
        <dbReference type="EMBL" id="KAK6946426.1"/>
    </source>
</evidence>
<evidence type="ECO:0000313" key="6">
    <source>
        <dbReference type="Proteomes" id="UP001370490"/>
    </source>
</evidence>
<dbReference type="Proteomes" id="UP001370490">
    <property type="component" value="Unassembled WGS sequence"/>
</dbReference>
<accession>A0AAN8ZQI8</accession>
<dbReference type="AlphaFoldDB" id="A0AAN8ZQI8"/>
<proteinExistence type="inferred from homology"/>
<keyword evidence="6" id="KW-1185">Reference proteome</keyword>
<sequence length="243" mass="26401">MAALWAFLAGANLCTPEISQSSVALEFSNWPMDLLLGRHIRSDRNSKPVARAQGIYALDGISESGLLMAMDFALTISTLRIRGTRVLQLIRPGSEKVTCFRFYFHDNVSGDNPTSVTVAKATNTMKSASAFGLVNVIDNALTLGADPNSEPVGRAQGLYAFDGMSEFTLLMAIDLAFTNGRYNGSSLSILGRNQFTHPVREMPIVGGTGVFQLARGFVTLKTYKFNTTSNNAIVQYDVTAIHY</sequence>
<evidence type="ECO:0000256" key="4">
    <source>
        <dbReference type="RuleBase" id="RU363099"/>
    </source>
</evidence>
<comment type="subunit">
    <text evidence="2 4">Homodimer.</text>
</comment>
<keyword evidence="3 4" id="KW-0964">Secreted</keyword>